<evidence type="ECO:0000256" key="14">
    <source>
        <dbReference type="HAMAP-Rule" id="MF_00286"/>
    </source>
</evidence>
<evidence type="ECO:0000256" key="1">
    <source>
        <dbReference type="ARBA" id="ARBA00004429"/>
    </source>
</evidence>
<name>A0AAV3U5X1_9ALTE</name>
<keyword evidence="4 14" id="KW-1003">Cell membrane</keyword>
<evidence type="ECO:0000256" key="11">
    <source>
        <dbReference type="ARBA" id="ARBA00023157"/>
    </source>
</evidence>
<feature type="topological domain" description="Cytoplasmic" evidence="14">
    <location>
        <begin position="167"/>
        <end position="168"/>
    </location>
</feature>
<dbReference type="Pfam" id="PF02600">
    <property type="entry name" value="DsbB"/>
    <property type="match status" value="1"/>
</dbReference>
<evidence type="ECO:0000256" key="7">
    <source>
        <dbReference type="ARBA" id="ARBA00022982"/>
    </source>
</evidence>
<evidence type="ECO:0000256" key="13">
    <source>
        <dbReference type="ARBA" id="ARBA00023284"/>
    </source>
</evidence>
<evidence type="ECO:0000256" key="15">
    <source>
        <dbReference type="SAM" id="Phobius"/>
    </source>
</evidence>
<dbReference type="Gene3D" id="1.20.1550.10">
    <property type="entry name" value="DsbB-like"/>
    <property type="match status" value="1"/>
</dbReference>
<protein>
    <recommendedName>
        <fullName evidence="14">Disulfide bond formation protein B</fullName>
    </recommendedName>
    <alternativeName>
        <fullName evidence="14">Disulfide oxidoreductase</fullName>
    </alternativeName>
</protein>
<dbReference type="InterPro" id="IPR003752">
    <property type="entry name" value="DiS_bond_form_DsbB/BdbC"/>
</dbReference>
<evidence type="ECO:0000256" key="12">
    <source>
        <dbReference type="ARBA" id="ARBA00023186"/>
    </source>
</evidence>
<dbReference type="GO" id="GO:0006457">
    <property type="term" value="P:protein folding"/>
    <property type="evidence" value="ECO:0007669"/>
    <property type="project" value="InterPro"/>
</dbReference>
<dbReference type="RefSeq" id="WP_345424892.1">
    <property type="nucleotide sequence ID" value="NZ_AP031496.1"/>
</dbReference>
<dbReference type="SUPFAM" id="SSF158442">
    <property type="entry name" value="DsbB-like"/>
    <property type="match status" value="1"/>
</dbReference>
<dbReference type="InterPro" id="IPR023380">
    <property type="entry name" value="DsbB-like_sf"/>
</dbReference>
<keyword evidence="10 14" id="KW-0472">Membrane</keyword>
<keyword evidence="8 14" id="KW-1133">Transmembrane helix</keyword>
<keyword evidence="13 14" id="KW-0676">Redox-active center</keyword>
<evidence type="ECO:0000256" key="2">
    <source>
        <dbReference type="ARBA" id="ARBA00008823"/>
    </source>
</evidence>
<feature type="transmembrane region" description="Helical" evidence="15">
    <location>
        <begin position="145"/>
        <end position="165"/>
    </location>
</feature>
<keyword evidence="9 14" id="KW-0560">Oxidoreductase</keyword>
<accession>A0AAV3U5X1</accession>
<evidence type="ECO:0000256" key="6">
    <source>
        <dbReference type="ARBA" id="ARBA00022692"/>
    </source>
</evidence>
<dbReference type="EMBL" id="BAABLX010000028">
    <property type="protein sequence ID" value="GAA4950284.1"/>
    <property type="molecule type" value="Genomic_DNA"/>
</dbReference>
<evidence type="ECO:0000256" key="9">
    <source>
        <dbReference type="ARBA" id="ARBA00023002"/>
    </source>
</evidence>
<evidence type="ECO:0000256" key="3">
    <source>
        <dbReference type="ARBA" id="ARBA00022448"/>
    </source>
</evidence>
<feature type="transmembrane region" description="Helical" evidence="15">
    <location>
        <begin position="73"/>
        <end position="94"/>
    </location>
</feature>
<proteinExistence type="inferred from homology"/>
<evidence type="ECO:0000256" key="5">
    <source>
        <dbReference type="ARBA" id="ARBA00022519"/>
    </source>
</evidence>
<evidence type="ECO:0000256" key="4">
    <source>
        <dbReference type="ARBA" id="ARBA00022475"/>
    </source>
</evidence>
<feature type="transmembrane region" description="Helical" evidence="15">
    <location>
        <begin position="45"/>
        <end position="66"/>
    </location>
</feature>
<gene>
    <name evidence="14" type="primary">dsbB</name>
    <name evidence="16" type="ORF">GCM10025791_33230</name>
</gene>
<dbReference type="InterPro" id="IPR050183">
    <property type="entry name" value="DsbB"/>
</dbReference>
<comment type="function">
    <text evidence="14">Required for disulfide bond formation in some periplasmic proteins. Acts by oxidizing the DsbA protein.</text>
</comment>
<dbReference type="Proteomes" id="UP001409585">
    <property type="component" value="Unassembled WGS sequence"/>
</dbReference>
<reference evidence="17" key="1">
    <citation type="journal article" date="2019" name="Int. J. Syst. Evol. Microbiol.">
        <title>The Global Catalogue of Microorganisms (GCM) 10K type strain sequencing project: providing services to taxonomists for standard genome sequencing and annotation.</title>
        <authorList>
            <consortium name="The Broad Institute Genomics Platform"/>
            <consortium name="The Broad Institute Genome Sequencing Center for Infectious Disease"/>
            <person name="Wu L."/>
            <person name="Ma J."/>
        </authorList>
    </citation>
    <scope>NUCLEOTIDE SEQUENCE [LARGE SCALE GENOMIC DNA]</scope>
    <source>
        <strain evidence="17">JCM 19134</strain>
    </source>
</reference>
<dbReference type="HAMAP" id="MF_00286">
    <property type="entry name" value="DsbB"/>
    <property type="match status" value="1"/>
</dbReference>
<evidence type="ECO:0000256" key="8">
    <source>
        <dbReference type="ARBA" id="ARBA00022989"/>
    </source>
</evidence>
<comment type="caution">
    <text evidence="14">Lacks conserved residue(s) required for the propagation of feature annotation.</text>
</comment>
<evidence type="ECO:0000313" key="16">
    <source>
        <dbReference type="EMBL" id="GAA4950284.1"/>
    </source>
</evidence>
<feature type="transmembrane region" description="Helical" evidence="15">
    <location>
        <begin position="16"/>
        <end position="39"/>
    </location>
</feature>
<keyword evidence="3 14" id="KW-0813">Transport</keyword>
<comment type="similarity">
    <text evidence="2 14">Belongs to the DsbB family.</text>
</comment>
<keyword evidence="11 14" id="KW-1015">Disulfide bond</keyword>
<keyword evidence="12 14" id="KW-0143">Chaperone</keyword>
<dbReference type="PANTHER" id="PTHR36570">
    <property type="entry name" value="DISULFIDE BOND FORMATION PROTEIN B"/>
    <property type="match status" value="1"/>
</dbReference>
<organism evidence="16 17">
    <name type="scientific">Halioxenophilus aromaticivorans</name>
    <dbReference type="NCBI Taxonomy" id="1306992"/>
    <lineage>
        <taxon>Bacteria</taxon>
        <taxon>Pseudomonadati</taxon>
        <taxon>Pseudomonadota</taxon>
        <taxon>Gammaproteobacteria</taxon>
        <taxon>Alteromonadales</taxon>
        <taxon>Alteromonadaceae</taxon>
        <taxon>Halioxenophilus</taxon>
    </lineage>
</organism>
<dbReference type="GO" id="GO:0009055">
    <property type="term" value="F:electron transfer activity"/>
    <property type="evidence" value="ECO:0007669"/>
    <property type="project" value="UniProtKB-UniRule"/>
</dbReference>
<dbReference type="PANTHER" id="PTHR36570:SF3">
    <property type="entry name" value="DISULFIDE BOND FORMATION PROTEIN B"/>
    <property type="match status" value="1"/>
</dbReference>
<comment type="caution">
    <text evidence="16">The sequence shown here is derived from an EMBL/GenBank/DDBJ whole genome shotgun (WGS) entry which is preliminary data.</text>
</comment>
<evidence type="ECO:0000313" key="17">
    <source>
        <dbReference type="Proteomes" id="UP001409585"/>
    </source>
</evidence>
<feature type="topological domain" description="Periplasmic" evidence="14">
    <location>
        <begin position="32"/>
        <end position="49"/>
    </location>
</feature>
<dbReference type="AlphaFoldDB" id="A0AAV3U5X1"/>
<dbReference type="InterPro" id="IPR022920">
    <property type="entry name" value="Disulphide_bond_form_DsbB"/>
</dbReference>
<keyword evidence="17" id="KW-1185">Reference proteome</keyword>
<dbReference type="GO" id="GO:0005886">
    <property type="term" value="C:plasma membrane"/>
    <property type="evidence" value="ECO:0007669"/>
    <property type="project" value="UniProtKB-SubCell"/>
</dbReference>
<evidence type="ECO:0000256" key="10">
    <source>
        <dbReference type="ARBA" id="ARBA00023136"/>
    </source>
</evidence>
<keyword evidence="7 14" id="KW-0249">Electron transport</keyword>
<feature type="disulfide bond" description="Redox-active" evidence="14">
    <location>
        <begin position="41"/>
        <end position="44"/>
    </location>
</feature>
<keyword evidence="5" id="KW-0997">Cell inner membrane</keyword>
<keyword evidence="6 14" id="KW-0812">Transmembrane</keyword>
<feature type="topological domain" description="Cytoplasmic" evidence="14">
    <location>
        <begin position="1"/>
        <end position="14"/>
    </location>
</feature>
<dbReference type="GO" id="GO:0015035">
    <property type="term" value="F:protein-disulfide reductase activity"/>
    <property type="evidence" value="ECO:0007669"/>
    <property type="project" value="UniProtKB-UniRule"/>
</dbReference>
<comment type="subcellular location">
    <subcellularLocation>
        <location evidence="1">Cell inner membrane</location>
        <topology evidence="1">Multi-pass membrane protein</topology>
    </subcellularLocation>
    <subcellularLocation>
        <location evidence="14">Cell membrane</location>
        <topology evidence="14">Multi-pass membrane protein</topology>
    </subcellularLocation>
</comment>
<sequence>MSEVKTLLPGIRSTNVILAVGCAGLIGIGLYFQYALGLIPCALCITQRVFIIAVGVVAAIAAAAGFTGLGRRVCAVLGVLLAVIGGGFSSRQLWLQSLPEDMVPACGPSLGYMLENFPLGQAFSLLLQGDGNCAETVWTFLGVSIPGWTLVAFIGLAAINVWQLVRKA</sequence>